<protein>
    <submittedName>
        <fullName evidence="1">Pentapeptide repeats family protein</fullName>
    </submittedName>
</protein>
<accession>A0A0F3MDJ2</accession>
<dbReference type="Pfam" id="PF13599">
    <property type="entry name" value="Pentapeptide_4"/>
    <property type="match status" value="1"/>
</dbReference>
<evidence type="ECO:0000313" key="2">
    <source>
        <dbReference type="Proteomes" id="UP000033769"/>
    </source>
</evidence>
<dbReference type="AlphaFoldDB" id="A0A0F3MDJ2"/>
<dbReference type="PANTHER" id="PTHR42999:SF1">
    <property type="entry name" value="PENTAPEPTIDE REPEAT-CONTAINING PROTEIN"/>
    <property type="match status" value="1"/>
</dbReference>
<organism evidence="1 2">
    <name type="scientific">Orientia tsutsugamushi str. Gilliam</name>
    <dbReference type="NCBI Taxonomy" id="1359184"/>
    <lineage>
        <taxon>Bacteria</taxon>
        <taxon>Pseudomonadati</taxon>
        <taxon>Pseudomonadota</taxon>
        <taxon>Alphaproteobacteria</taxon>
        <taxon>Rickettsiales</taxon>
        <taxon>Rickettsiaceae</taxon>
        <taxon>Rickettsieae</taxon>
        <taxon>Orientia</taxon>
    </lineage>
</organism>
<name>A0A0F3MDJ2_ORITS</name>
<sequence>MVLKLTNIMMVLLLLTAHRAGVGIMPKNKLLTPKQNEEIRKYIDTQNAKKAPIELKKKFGTNLRGLRLISLDLSHTDFSNVDISNAQFIRVNLSYCDLTNATANGSVIQECKLEQSMMSQFQAINADFGASKFIKSEIHNSDFSESNLEDSRFDACNIQNTKFVNVIAKSIHFLNSTIVNSNFQSASISLGKFHRSKTNKQ</sequence>
<dbReference type="SUPFAM" id="SSF141571">
    <property type="entry name" value="Pentapeptide repeat-like"/>
    <property type="match status" value="1"/>
</dbReference>
<dbReference type="PANTHER" id="PTHR42999">
    <property type="entry name" value="ANTIBIOTIC RESISTANCE PROTEIN MCBG"/>
    <property type="match status" value="1"/>
</dbReference>
<comment type="caution">
    <text evidence="1">The sequence shown here is derived from an EMBL/GenBank/DDBJ whole genome shotgun (WGS) entry which is preliminary data.</text>
</comment>
<dbReference type="EMBL" id="LANO01000020">
    <property type="protein sequence ID" value="KJV52614.1"/>
    <property type="molecule type" value="Genomic_DNA"/>
</dbReference>
<dbReference type="PATRIC" id="fig|1359184.3.peg.673"/>
<dbReference type="Pfam" id="PF00805">
    <property type="entry name" value="Pentapeptide"/>
    <property type="match status" value="1"/>
</dbReference>
<gene>
    <name evidence="1" type="ORF">OTSGILL_1377</name>
</gene>
<dbReference type="Gene3D" id="2.160.20.80">
    <property type="entry name" value="E3 ubiquitin-protein ligase SopA"/>
    <property type="match status" value="1"/>
</dbReference>
<evidence type="ECO:0000313" key="1">
    <source>
        <dbReference type="EMBL" id="KJV52614.1"/>
    </source>
</evidence>
<dbReference type="InterPro" id="IPR001646">
    <property type="entry name" value="5peptide_repeat"/>
</dbReference>
<dbReference type="InterPro" id="IPR052949">
    <property type="entry name" value="PA_immunity-related"/>
</dbReference>
<reference evidence="1 2" key="1">
    <citation type="submission" date="2015-02" db="EMBL/GenBank/DDBJ databases">
        <title>Genome Sequencing of Rickettsiales.</title>
        <authorList>
            <person name="Daugherty S.C."/>
            <person name="Su Q."/>
            <person name="Abolude K."/>
            <person name="Beier-Sexton M."/>
            <person name="Carlyon J.A."/>
            <person name="Carter R."/>
            <person name="Day N.P."/>
            <person name="Dumler S.J."/>
            <person name="Dyachenko V."/>
            <person name="Godinez A."/>
            <person name="Kurtti T.J."/>
            <person name="Lichay M."/>
            <person name="Mullins K.E."/>
            <person name="Ott S."/>
            <person name="Pappas-Brown V."/>
            <person name="Paris D.H."/>
            <person name="Patel P."/>
            <person name="Richards A.L."/>
            <person name="Sadzewicz L."/>
            <person name="Sears K."/>
            <person name="Seidman D."/>
            <person name="Sengamalay N."/>
            <person name="Stenos J."/>
            <person name="Tallon L.J."/>
            <person name="Vincent G."/>
            <person name="Fraser C.M."/>
            <person name="Munderloh U."/>
            <person name="Dunning-Hotopp J.C."/>
        </authorList>
    </citation>
    <scope>NUCLEOTIDE SEQUENCE [LARGE SCALE GENOMIC DNA]</scope>
    <source>
        <strain evidence="1 2">Gilliam</strain>
    </source>
</reference>
<proteinExistence type="predicted"/>
<dbReference type="Proteomes" id="UP000033769">
    <property type="component" value="Unassembled WGS sequence"/>
</dbReference>